<evidence type="ECO:0000313" key="2">
    <source>
        <dbReference type="EMBL" id="GHI87238.1"/>
    </source>
</evidence>
<dbReference type="EMBL" id="BNEE01000006">
    <property type="protein sequence ID" value="GHI87238.1"/>
    <property type="molecule type" value="Genomic_DNA"/>
</dbReference>
<evidence type="ECO:0000256" key="1">
    <source>
        <dbReference type="SAM" id="MobiDB-lite"/>
    </source>
</evidence>
<proteinExistence type="predicted"/>
<organism evidence="2 3">
    <name type="scientific">Streptomyces xanthophaeus</name>
    <dbReference type="NCBI Taxonomy" id="67385"/>
    <lineage>
        <taxon>Bacteria</taxon>
        <taxon>Bacillati</taxon>
        <taxon>Actinomycetota</taxon>
        <taxon>Actinomycetes</taxon>
        <taxon>Kitasatosporales</taxon>
        <taxon>Streptomycetaceae</taxon>
        <taxon>Streptomyces</taxon>
    </lineage>
</organism>
<reference evidence="2" key="1">
    <citation type="submission" date="2020-09" db="EMBL/GenBank/DDBJ databases">
        <title>Whole genome shotgun sequence of Streptomyces xanthophaeus NBRC 12829.</title>
        <authorList>
            <person name="Komaki H."/>
            <person name="Tamura T."/>
        </authorList>
    </citation>
    <scope>NUCLEOTIDE SEQUENCE</scope>
    <source>
        <strain evidence="2">NBRC 12829</strain>
    </source>
</reference>
<dbReference type="AlphaFoldDB" id="A0A919GYE9"/>
<gene>
    <name evidence="2" type="ORF">Sxan_46020</name>
</gene>
<feature type="region of interest" description="Disordered" evidence="1">
    <location>
        <begin position="29"/>
        <end position="55"/>
    </location>
</feature>
<dbReference type="RefSeq" id="WP_167347311.1">
    <property type="nucleotide sequence ID" value="NZ_BNEE01000006.1"/>
</dbReference>
<comment type="caution">
    <text evidence="2">The sequence shown here is derived from an EMBL/GenBank/DDBJ whole genome shotgun (WGS) entry which is preliminary data.</text>
</comment>
<protein>
    <submittedName>
        <fullName evidence="2">Uncharacterized protein</fullName>
    </submittedName>
</protein>
<sequence>MFEYEMASVRRADLIREADAYRMVQEARKARRASSRSQEPEGQVRGVRGRFTRAA</sequence>
<dbReference type="Proteomes" id="UP000600026">
    <property type="component" value="Unassembled WGS sequence"/>
</dbReference>
<evidence type="ECO:0000313" key="3">
    <source>
        <dbReference type="Proteomes" id="UP000600026"/>
    </source>
</evidence>
<keyword evidence="3" id="KW-1185">Reference proteome</keyword>
<accession>A0A919GYE9</accession>
<name>A0A919GYE9_9ACTN</name>
<dbReference type="GeneID" id="96805924"/>